<evidence type="ECO:0000259" key="2">
    <source>
        <dbReference type="Pfam" id="PF13360"/>
    </source>
</evidence>
<organism evidence="3 4">
    <name type="scientific">Roseimaritima multifibrata</name>
    <dbReference type="NCBI Taxonomy" id="1930274"/>
    <lineage>
        <taxon>Bacteria</taxon>
        <taxon>Pseudomonadati</taxon>
        <taxon>Planctomycetota</taxon>
        <taxon>Planctomycetia</taxon>
        <taxon>Pirellulales</taxon>
        <taxon>Pirellulaceae</taxon>
        <taxon>Roseimaritima</taxon>
    </lineage>
</organism>
<proteinExistence type="predicted"/>
<evidence type="ECO:0000256" key="1">
    <source>
        <dbReference type="SAM" id="Phobius"/>
    </source>
</evidence>
<feature type="transmembrane region" description="Helical" evidence="1">
    <location>
        <begin position="38"/>
        <end position="60"/>
    </location>
</feature>
<dbReference type="AlphaFoldDB" id="A0A517MK87"/>
<dbReference type="InterPro" id="IPR011047">
    <property type="entry name" value="Quinoprotein_ADH-like_sf"/>
</dbReference>
<keyword evidence="1" id="KW-0472">Membrane</keyword>
<dbReference type="Pfam" id="PF13360">
    <property type="entry name" value="PQQ_2"/>
    <property type="match status" value="1"/>
</dbReference>
<reference evidence="3 4" key="1">
    <citation type="submission" date="2019-02" db="EMBL/GenBank/DDBJ databases">
        <title>Deep-cultivation of Planctomycetes and their phenomic and genomic characterization uncovers novel biology.</title>
        <authorList>
            <person name="Wiegand S."/>
            <person name="Jogler M."/>
            <person name="Boedeker C."/>
            <person name="Pinto D."/>
            <person name="Vollmers J."/>
            <person name="Rivas-Marin E."/>
            <person name="Kohn T."/>
            <person name="Peeters S.H."/>
            <person name="Heuer A."/>
            <person name="Rast P."/>
            <person name="Oberbeckmann S."/>
            <person name="Bunk B."/>
            <person name="Jeske O."/>
            <person name="Meyerdierks A."/>
            <person name="Storesund J.E."/>
            <person name="Kallscheuer N."/>
            <person name="Luecker S."/>
            <person name="Lage O.M."/>
            <person name="Pohl T."/>
            <person name="Merkel B.J."/>
            <person name="Hornburger P."/>
            <person name="Mueller R.-W."/>
            <person name="Bruemmer F."/>
            <person name="Labrenz M."/>
            <person name="Spormann A.M."/>
            <person name="Op den Camp H."/>
            <person name="Overmann J."/>
            <person name="Amann R."/>
            <person name="Jetten M.S.M."/>
            <person name="Mascher T."/>
            <person name="Medema M.H."/>
            <person name="Devos D.P."/>
            <person name="Kaster A.-K."/>
            <person name="Ovreas L."/>
            <person name="Rohde M."/>
            <person name="Galperin M.Y."/>
            <person name="Jogler C."/>
        </authorList>
    </citation>
    <scope>NUCLEOTIDE SEQUENCE [LARGE SCALE GENOMIC DNA]</scope>
    <source>
        <strain evidence="3 4">FF011L</strain>
    </source>
</reference>
<gene>
    <name evidence="3" type="ORF">FF011L_40810</name>
</gene>
<evidence type="ECO:0000313" key="4">
    <source>
        <dbReference type="Proteomes" id="UP000320672"/>
    </source>
</evidence>
<dbReference type="RefSeq" id="WP_145353337.1">
    <property type="nucleotide sequence ID" value="NZ_CP036262.1"/>
</dbReference>
<dbReference type="Gene3D" id="2.130.10.10">
    <property type="entry name" value="YVTN repeat-like/Quinoprotein amine dehydrogenase"/>
    <property type="match status" value="2"/>
</dbReference>
<protein>
    <submittedName>
        <fullName evidence="3">Outer membrane biogenesis protein BamB</fullName>
    </submittedName>
</protein>
<dbReference type="OrthoDB" id="7051554at2"/>
<dbReference type="PANTHER" id="PTHR34512:SF30">
    <property type="entry name" value="OUTER MEMBRANE PROTEIN ASSEMBLY FACTOR BAMB"/>
    <property type="match status" value="1"/>
</dbReference>
<dbReference type="Proteomes" id="UP000320672">
    <property type="component" value="Chromosome"/>
</dbReference>
<keyword evidence="1" id="KW-0812">Transmembrane</keyword>
<dbReference type="PANTHER" id="PTHR34512">
    <property type="entry name" value="CELL SURFACE PROTEIN"/>
    <property type="match status" value="1"/>
</dbReference>
<accession>A0A517MK87</accession>
<dbReference type="PROSITE" id="PS51257">
    <property type="entry name" value="PROKAR_LIPOPROTEIN"/>
    <property type="match status" value="1"/>
</dbReference>
<dbReference type="EMBL" id="CP036262">
    <property type="protein sequence ID" value="QDS95288.1"/>
    <property type="molecule type" value="Genomic_DNA"/>
</dbReference>
<dbReference type="InterPro" id="IPR002372">
    <property type="entry name" value="PQQ_rpt_dom"/>
</dbReference>
<sequence>MDIPKETPRRPHYGFWVALACVVLLLICQGVKPWTDNQWMNMGSYVLGVIALVSLSVWSIRRGPMPVLRWIPTLSVIAAVALFLSLYKITGVTGELVPTFELRSLRRPPVASQGLGTADLQVTQVPEFAGFLGNMRNGVVPVREFSTDWTDAEVLWKKTVGPAWSGFAIAGDYAITQEQRGEGESGEQWITCYRIDDGELIWYQATPGAHYNGLGGTGPRGTPTIFQGNVYAQTAVGVVVCLDGATGQPIWQHDLFKRAGLTQAEAEQAVTWGRSGSPLIVDTEERTIVVVPYGGPSEPDSPLAPDSQPEIPVSSLIAFDASTGEVLWTGGQTQISYASPILATLDDQPQIVSVNESNVTGHAIENGEVLWTADWPGASNGGANCASPIPYQSDQLLLGKGYGGGSKMLSIDMDADVDERVTTEWADSRILKTKFTNAVLDGDIAYGLSDGTLECVDLRKPKRLWRQSRGDRYGQGQVLRIEDVLLAQSEPGAIALVRCDEQSFQELTRLPGLSAKTWNYPAVAGRILLIRNAREAIAYRLPPRVTPSSPSESLE</sequence>
<dbReference type="InterPro" id="IPR015943">
    <property type="entry name" value="WD40/YVTN_repeat-like_dom_sf"/>
</dbReference>
<name>A0A517MK87_9BACT</name>
<dbReference type="KEGG" id="rml:FF011L_40810"/>
<feature type="domain" description="Pyrrolo-quinoline quinone repeat" evidence="2">
    <location>
        <begin position="187"/>
        <end position="467"/>
    </location>
</feature>
<feature type="transmembrane region" description="Helical" evidence="1">
    <location>
        <begin position="12"/>
        <end position="32"/>
    </location>
</feature>
<dbReference type="SUPFAM" id="SSF50998">
    <property type="entry name" value="Quinoprotein alcohol dehydrogenase-like"/>
    <property type="match status" value="1"/>
</dbReference>
<keyword evidence="1" id="KW-1133">Transmembrane helix</keyword>
<evidence type="ECO:0000313" key="3">
    <source>
        <dbReference type="EMBL" id="QDS95288.1"/>
    </source>
</evidence>
<feature type="transmembrane region" description="Helical" evidence="1">
    <location>
        <begin position="67"/>
        <end position="87"/>
    </location>
</feature>
<keyword evidence="4" id="KW-1185">Reference proteome</keyword>